<feature type="region of interest" description="Disordered" evidence="2">
    <location>
        <begin position="1"/>
        <end position="95"/>
    </location>
</feature>
<accession>F8Q6L8</accession>
<feature type="compositionally biased region" description="Polar residues" evidence="2">
    <location>
        <begin position="81"/>
        <end position="93"/>
    </location>
</feature>
<gene>
    <name evidence="4" type="ORF">SERLA73DRAFT_154631</name>
</gene>
<dbReference type="PANTHER" id="PTHR12281:SF12">
    <property type="entry name" value="DEFECTIVE IN CULLIN NEDDYLATION PROTEIN"/>
    <property type="match status" value="1"/>
</dbReference>
<dbReference type="GO" id="GO:0000151">
    <property type="term" value="C:ubiquitin ligase complex"/>
    <property type="evidence" value="ECO:0007669"/>
    <property type="project" value="TreeGrafter"/>
</dbReference>
<feature type="compositionally biased region" description="Low complexity" evidence="2">
    <location>
        <begin position="37"/>
        <end position="69"/>
    </location>
</feature>
<evidence type="ECO:0000313" key="4">
    <source>
        <dbReference type="EMBL" id="EGN96256.1"/>
    </source>
</evidence>
<dbReference type="GO" id="GO:0031624">
    <property type="term" value="F:ubiquitin conjugating enzyme binding"/>
    <property type="evidence" value="ECO:0007669"/>
    <property type="project" value="TreeGrafter"/>
</dbReference>
<dbReference type="Gene3D" id="1.10.238.200">
    <property type="entry name" value="Cullin, PONY binding domain"/>
    <property type="match status" value="1"/>
</dbReference>
<dbReference type="GO" id="GO:0097602">
    <property type="term" value="F:cullin family protein binding"/>
    <property type="evidence" value="ECO:0007669"/>
    <property type="project" value="TreeGrafter"/>
</dbReference>
<dbReference type="InParanoid" id="F8Q6L8"/>
<feature type="compositionally biased region" description="Polar residues" evidence="2">
    <location>
        <begin position="315"/>
        <end position="330"/>
    </location>
</feature>
<dbReference type="OrthoDB" id="27198at2759"/>
<dbReference type="HOGENOM" id="CLU_047042_3_2_1"/>
<dbReference type="AlphaFoldDB" id="F8Q6L8"/>
<dbReference type="InterPro" id="IPR014764">
    <property type="entry name" value="DCN-prot"/>
</dbReference>
<dbReference type="Gene3D" id="1.10.238.10">
    <property type="entry name" value="EF-hand"/>
    <property type="match status" value="1"/>
</dbReference>
<name>F8Q6L8_SERL3</name>
<evidence type="ECO:0000313" key="5">
    <source>
        <dbReference type="Proteomes" id="UP000008063"/>
    </source>
</evidence>
<feature type="region of interest" description="Disordered" evidence="2">
    <location>
        <begin position="295"/>
        <end position="332"/>
    </location>
</feature>
<dbReference type="InterPro" id="IPR042460">
    <property type="entry name" value="DCN1-like_PONY"/>
</dbReference>
<dbReference type="STRING" id="936435.F8Q6L8"/>
<sequence length="465" mass="50608">MPPKVLPALPSHSTNANTHPFQRKRDDTQTTAGDLPSSRITRASGRATATTAASIDDGTTAKTASASAAKKPRVAKATSAKAGSSRSKTSPPTLVSRRPLLGLPSVYRTISWLCLHLPSFPFLSYNLGRSAPLSFYFRTFALRAHSFMRLSSIFCCISNSNPTAHSPDVEGPRPQNLSVTSQKSAEKYNPDHIFTLFTHFASASSPTPDDGIPDYIGPEGFELLCNEANLPLSGALPLILAWQLGAGEMGRIKKDEWVNGLSRLRISSVPVLSLALYDLEDLLLLGKTPLTLPSSAKTAAAGPPPVKGRKRGAASNVTAGGNRNSRTSKGSAAGEPYNRTLYFNYASDKKKAFGELYQFCFALAKPPQGRNIDIETAIAFWSVLLTPQYPIITEVIEFLNEKGTYKGANKDLWSMMLEFCRTVDIHLEGYEMDGAWPTLLDDFVSWQKHKRAGIRESGIVIEEPE</sequence>
<dbReference type="GO" id="GO:0045116">
    <property type="term" value="P:protein neddylation"/>
    <property type="evidence" value="ECO:0007669"/>
    <property type="project" value="TreeGrafter"/>
</dbReference>
<comment type="function">
    <text evidence="1">Neddylation of cullins play an essential role in the regulation of SCF-type complexes activity.</text>
</comment>
<evidence type="ECO:0000259" key="3">
    <source>
        <dbReference type="PROSITE" id="PS51229"/>
    </source>
</evidence>
<keyword evidence="5" id="KW-1185">Reference proteome</keyword>
<dbReference type="GO" id="GO:0032182">
    <property type="term" value="F:ubiquitin-like protein binding"/>
    <property type="evidence" value="ECO:0007669"/>
    <property type="project" value="TreeGrafter"/>
</dbReference>
<dbReference type="EMBL" id="GL945484">
    <property type="protein sequence ID" value="EGN96256.1"/>
    <property type="molecule type" value="Genomic_DNA"/>
</dbReference>
<protein>
    <recommendedName>
        <fullName evidence="1">Defective in cullin neddylation protein</fullName>
    </recommendedName>
</protein>
<dbReference type="Pfam" id="PF03556">
    <property type="entry name" value="Cullin_binding"/>
    <property type="match status" value="1"/>
</dbReference>
<reference evidence="5" key="1">
    <citation type="journal article" date="2011" name="Science">
        <title>The plant cell wall-decomposing machinery underlies the functional diversity of forest fungi.</title>
        <authorList>
            <person name="Eastwood D.C."/>
            <person name="Floudas D."/>
            <person name="Binder M."/>
            <person name="Majcherczyk A."/>
            <person name="Schneider P."/>
            <person name="Aerts A."/>
            <person name="Asiegbu F.O."/>
            <person name="Baker S.E."/>
            <person name="Barry K."/>
            <person name="Bendiksby M."/>
            <person name="Blumentritt M."/>
            <person name="Coutinho P.M."/>
            <person name="Cullen D."/>
            <person name="de Vries R.P."/>
            <person name="Gathman A."/>
            <person name="Goodell B."/>
            <person name="Henrissat B."/>
            <person name="Ihrmark K."/>
            <person name="Kauserud H."/>
            <person name="Kohler A."/>
            <person name="LaButti K."/>
            <person name="Lapidus A."/>
            <person name="Lavin J.L."/>
            <person name="Lee Y.-H."/>
            <person name="Lindquist E."/>
            <person name="Lilly W."/>
            <person name="Lucas S."/>
            <person name="Morin E."/>
            <person name="Murat C."/>
            <person name="Oguiza J.A."/>
            <person name="Park J."/>
            <person name="Pisabarro A.G."/>
            <person name="Riley R."/>
            <person name="Rosling A."/>
            <person name="Salamov A."/>
            <person name="Schmidt O."/>
            <person name="Schmutz J."/>
            <person name="Skrede I."/>
            <person name="Stenlid J."/>
            <person name="Wiebenga A."/>
            <person name="Xie X."/>
            <person name="Kuees U."/>
            <person name="Hibbett D.S."/>
            <person name="Hoffmeister D."/>
            <person name="Hoegberg N."/>
            <person name="Martin F."/>
            <person name="Grigoriev I.V."/>
            <person name="Watkinson S.C."/>
        </authorList>
    </citation>
    <scope>NUCLEOTIDE SEQUENCE [LARGE SCALE GENOMIC DNA]</scope>
    <source>
        <strain evidence="5">strain S7.3</strain>
    </source>
</reference>
<proteinExistence type="predicted"/>
<organism evidence="5">
    <name type="scientific">Serpula lacrymans var. lacrymans (strain S7.3)</name>
    <name type="common">Dry rot fungus</name>
    <dbReference type="NCBI Taxonomy" id="936435"/>
    <lineage>
        <taxon>Eukaryota</taxon>
        <taxon>Fungi</taxon>
        <taxon>Dikarya</taxon>
        <taxon>Basidiomycota</taxon>
        <taxon>Agaricomycotina</taxon>
        <taxon>Agaricomycetes</taxon>
        <taxon>Agaricomycetidae</taxon>
        <taxon>Boletales</taxon>
        <taxon>Coniophorineae</taxon>
        <taxon>Serpulaceae</taxon>
        <taxon>Serpula</taxon>
    </lineage>
</organism>
<dbReference type="InterPro" id="IPR005176">
    <property type="entry name" value="PONY_dom"/>
</dbReference>
<dbReference type="PANTHER" id="PTHR12281">
    <property type="entry name" value="RP42 RELATED"/>
    <property type="match status" value="1"/>
</dbReference>
<dbReference type="PROSITE" id="PS51229">
    <property type="entry name" value="DCUN1"/>
    <property type="match status" value="1"/>
</dbReference>
<evidence type="ECO:0000256" key="1">
    <source>
        <dbReference type="RuleBase" id="RU410713"/>
    </source>
</evidence>
<dbReference type="OMA" id="LLCNEAN"/>
<feature type="domain" description="DCUN1" evidence="3">
    <location>
        <begin position="188"/>
        <end position="448"/>
    </location>
</feature>
<feature type="compositionally biased region" description="Polar residues" evidence="2">
    <location>
        <begin position="11"/>
        <end position="20"/>
    </location>
</feature>
<dbReference type="Proteomes" id="UP000008063">
    <property type="component" value="Unassembled WGS sequence"/>
</dbReference>
<evidence type="ECO:0000256" key="2">
    <source>
        <dbReference type="SAM" id="MobiDB-lite"/>
    </source>
</evidence>